<name>A0A226EX85_FOLCA</name>
<sequence>MSSSELDEPITSEEKVRIVSDFILHSPPGEFNEVFNDVRTLLNNDTLLKEGASSSFAQYNKDQLTPCRVQGSEQPVVISEHNDLGGGRFYDPKTKQSFKYDHLKKEASDFQSYDLDKKSEPWRSALETEFGAYVSQHYPHGVYSIFSKSSGGIVTVIVCIEDHQFQPKNFWNGRWRSQWTVSFDPSAIGEMVEVKGVVKVQVHYYEDGNVQLVSSKDIKQTIQVANESEFALEFVKLAESSESEYHNALIENYQTMSDTTFKALRRLLPVTRTKIDWNKIVSYTIGKELRAQ</sequence>
<keyword evidence="4 6" id="KW-0009">Actin-binding</keyword>
<protein>
    <recommendedName>
        <fullName evidence="2 6">F-actin-capping protein subunit alpha</fullName>
    </recommendedName>
</protein>
<dbReference type="STRING" id="158441.A0A226EX85"/>
<reference evidence="7 8" key="1">
    <citation type="submission" date="2015-12" db="EMBL/GenBank/DDBJ databases">
        <title>The genome of Folsomia candida.</title>
        <authorList>
            <person name="Faddeeva A."/>
            <person name="Derks M.F."/>
            <person name="Anvar Y."/>
            <person name="Smit S."/>
            <person name="Van Straalen N."/>
            <person name="Roelofs D."/>
        </authorList>
    </citation>
    <scope>NUCLEOTIDE SEQUENCE [LARGE SCALE GENOMIC DNA]</scope>
    <source>
        <strain evidence="7 8">VU population</strain>
        <tissue evidence="7">Whole body</tissue>
    </source>
</reference>
<evidence type="ECO:0000256" key="4">
    <source>
        <dbReference type="ARBA" id="ARBA00023203"/>
    </source>
</evidence>
<dbReference type="OMA" id="VACIEDH"/>
<evidence type="ECO:0000256" key="3">
    <source>
        <dbReference type="ARBA" id="ARBA00022467"/>
    </source>
</evidence>
<comment type="function">
    <text evidence="6">F-actin-capping proteins bind in a Ca(2+)-independent manner to the fast growing ends of actin filaments (barbed end) thereby blocking the exchange of subunits at these ends. Unlike other capping proteins (such as gelsolin and severin), these proteins do not sever actin filaments.</text>
</comment>
<dbReference type="GO" id="GO:0008290">
    <property type="term" value="C:F-actin capping protein complex"/>
    <property type="evidence" value="ECO:0007669"/>
    <property type="project" value="UniProtKB-UniRule"/>
</dbReference>
<organism evidence="7 8">
    <name type="scientific">Folsomia candida</name>
    <name type="common">Springtail</name>
    <dbReference type="NCBI Taxonomy" id="158441"/>
    <lineage>
        <taxon>Eukaryota</taxon>
        <taxon>Metazoa</taxon>
        <taxon>Ecdysozoa</taxon>
        <taxon>Arthropoda</taxon>
        <taxon>Hexapoda</taxon>
        <taxon>Collembola</taxon>
        <taxon>Entomobryomorpha</taxon>
        <taxon>Isotomoidea</taxon>
        <taxon>Isotomidae</taxon>
        <taxon>Proisotominae</taxon>
        <taxon>Folsomia</taxon>
    </lineage>
</organism>
<comment type="similarity">
    <text evidence="1 6">Belongs to the F-actin-capping protein alpha subunit family.</text>
</comment>
<comment type="caution">
    <text evidence="7">The sequence shown here is derived from an EMBL/GenBank/DDBJ whole genome shotgun (WGS) entry which is preliminary data.</text>
</comment>
<dbReference type="Proteomes" id="UP000198287">
    <property type="component" value="Unassembled WGS sequence"/>
</dbReference>
<dbReference type="OrthoDB" id="340550at2759"/>
<dbReference type="GO" id="GO:0051016">
    <property type="term" value="P:barbed-end actin filament capping"/>
    <property type="evidence" value="ECO:0007669"/>
    <property type="project" value="UniProtKB-UniRule"/>
</dbReference>
<gene>
    <name evidence="7" type="ORF">Fcan01_03918</name>
</gene>
<evidence type="ECO:0000256" key="5">
    <source>
        <dbReference type="ARBA" id="ARBA00044965"/>
    </source>
</evidence>
<dbReference type="Gene3D" id="3.30.1140.60">
    <property type="entry name" value="F-actin capping protein, alpha subunit"/>
    <property type="match status" value="1"/>
</dbReference>
<dbReference type="EMBL" id="LNIX01000001">
    <property type="protein sequence ID" value="OXA62275.1"/>
    <property type="molecule type" value="Genomic_DNA"/>
</dbReference>
<dbReference type="PROSITE" id="PS00748">
    <property type="entry name" value="F_ACTIN_CAPPING_A_1"/>
    <property type="match status" value="1"/>
</dbReference>
<dbReference type="Gene3D" id="3.90.1150.210">
    <property type="entry name" value="F-actin capping protein, beta subunit"/>
    <property type="match status" value="1"/>
</dbReference>
<keyword evidence="3 6" id="KW-0117">Actin capping</keyword>
<dbReference type="FunFam" id="3.90.1150.210:FF:000003">
    <property type="entry name" value="F-actin-capping protein subunit alpha"/>
    <property type="match status" value="1"/>
</dbReference>
<dbReference type="InterPro" id="IPR017865">
    <property type="entry name" value="F-actin_cap_asu_CS"/>
</dbReference>
<dbReference type="InterPro" id="IPR037282">
    <property type="entry name" value="CapZ_alpha/beta"/>
</dbReference>
<evidence type="ECO:0000256" key="1">
    <source>
        <dbReference type="ARBA" id="ARBA00010479"/>
    </source>
</evidence>
<comment type="subunit">
    <text evidence="5">Component of the F-actin capping complex, composed of a heterodimer of an alpha and a beta subunit.</text>
</comment>
<keyword evidence="8" id="KW-1185">Reference proteome</keyword>
<dbReference type="PANTHER" id="PTHR10653:SF0">
    <property type="entry name" value="F-ACTIN-CAPPING PROTEIN SUBUNIT ALPHA"/>
    <property type="match status" value="1"/>
</dbReference>
<dbReference type="PROSITE" id="PS00749">
    <property type="entry name" value="F_ACTIN_CAPPING_A_2"/>
    <property type="match status" value="1"/>
</dbReference>
<dbReference type="InterPro" id="IPR042489">
    <property type="entry name" value="CapZ_alpha_1"/>
</dbReference>
<proteinExistence type="inferred from homology"/>
<dbReference type="PRINTS" id="PR00191">
    <property type="entry name" value="FACTINCAPA"/>
</dbReference>
<dbReference type="Pfam" id="PF01267">
    <property type="entry name" value="F-actin_cap_A"/>
    <property type="match status" value="1"/>
</dbReference>
<dbReference type="GO" id="GO:0030036">
    <property type="term" value="P:actin cytoskeleton organization"/>
    <property type="evidence" value="ECO:0007669"/>
    <property type="project" value="TreeGrafter"/>
</dbReference>
<dbReference type="InterPro" id="IPR002189">
    <property type="entry name" value="CapZ_alpha"/>
</dbReference>
<dbReference type="GO" id="GO:0030863">
    <property type="term" value="C:cortical cytoskeleton"/>
    <property type="evidence" value="ECO:0007669"/>
    <property type="project" value="TreeGrafter"/>
</dbReference>
<dbReference type="InterPro" id="IPR042276">
    <property type="entry name" value="CapZ_alpha/beta_2"/>
</dbReference>
<comment type="subunit">
    <text evidence="6">Heterodimer of an alpha and a beta subunit.</text>
</comment>
<evidence type="ECO:0000313" key="7">
    <source>
        <dbReference type="EMBL" id="OXA62275.1"/>
    </source>
</evidence>
<dbReference type="FunFam" id="3.30.1140.60:FF:000001">
    <property type="entry name" value="F-actin-capping protein subunit alpha"/>
    <property type="match status" value="1"/>
</dbReference>
<dbReference type="AlphaFoldDB" id="A0A226EX85"/>
<evidence type="ECO:0000313" key="8">
    <source>
        <dbReference type="Proteomes" id="UP000198287"/>
    </source>
</evidence>
<dbReference type="GO" id="GO:0051015">
    <property type="term" value="F:actin filament binding"/>
    <property type="evidence" value="ECO:0007669"/>
    <property type="project" value="TreeGrafter"/>
</dbReference>
<accession>A0A226EX85</accession>
<dbReference type="SUPFAM" id="SSF90096">
    <property type="entry name" value="Subunits of heterodimeric actin filament capping protein Capz"/>
    <property type="match status" value="1"/>
</dbReference>
<evidence type="ECO:0000256" key="2">
    <source>
        <dbReference type="ARBA" id="ARBA00014038"/>
    </source>
</evidence>
<dbReference type="PANTHER" id="PTHR10653">
    <property type="entry name" value="F-ACTIN-CAPPING PROTEIN SUBUNIT ALPHA"/>
    <property type="match status" value="1"/>
</dbReference>
<evidence type="ECO:0000256" key="6">
    <source>
        <dbReference type="RuleBase" id="RU365077"/>
    </source>
</evidence>